<sequence length="82" mass="9730">MWFLLFYLTLERCEINTVSIKGRTPRAFSLHPLACQQNVLIFLSFCFLYRFCHRITDVKLMLCFAQQKIYCSIKALGTQRMV</sequence>
<evidence type="ECO:0000313" key="1">
    <source>
        <dbReference type="EMBL" id="JAH14095.1"/>
    </source>
</evidence>
<protein>
    <submittedName>
        <fullName evidence="1">Uncharacterized protein</fullName>
    </submittedName>
</protein>
<dbReference type="AlphaFoldDB" id="A0A0E9QCP6"/>
<reference evidence="1" key="1">
    <citation type="submission" date="2014-11" db="EMBL/GenBank/DDBJ databases">
        <authorList>
            <person name="Amaro Gonzalez C."/>
        </authorList>
    </citation>
    <scope>NUCLEOTIDE SEQUENCE</scope>
</reference>
<dbReference type="EMBL" id="GBXM01094482">
    <property type="protein sequence ID" value="JAH14095.1"/>
    <property type="molecule type" value="Transcribed_RNA"/>
</dbReference>
<proteinExistence type="predicted"/>
<accession>A0A0E9QCP6</accession>
<organism evidence="1">
    <name type="scientific">Anguilla anguilla</name>
    <name type="common">European freshwater eel</name>
    <name type="synonym">Muraena anguilla</name>
    <dbReference type="NCBI Taxonomy" id="7936"/>
    <lineage>
        <taxon>Eukaryota</taxon>
        <taxon>Metazoa</taxon>
        <taxon>Chordata</taxon>
        <taxon>Craniata</taxon>
        <taxon>Vertebrata</taxon>
        <taxon>Euteleostomi</taxon>
        <taxon>Actinopterygii</taxon>
        <taxon>Neopterygii</taxon>
        <taxon>Teleostei</taxon>
        <taxon>Anguilliformes</taxon>
        <taxon>Anguillidae</taxon>
        <taxon>Anguilla</taxon>
    </lineage>
</organism>
<reference evidence="1" key="2">
    <citation type="journal article" date="2015" name="Fish Shellfish Immunol.">
        <title>Early steps in the European eel (Anguilla anguilla)-Vibrio vulnificus interaction in the gills: Role of the RtxA13 toxin.</title>
        <authorList>
            <person name="Callol A."/>
            <person name="Pajuelo D."/>
            <person name="Ebbesson L."/>
            <person name="Teles M."/>
            <person name="MacKenzie S."/>
            <person name="Amaro C."/>
        </authorList>
    </citation>
    <scope>NUCLEOTIDE SEQUENCE</scope>
</reference>
<name>A0A0E9QCP6_ANGAN</name>